<accession>A0A853IWY6</accession>
<dbReference type="InterPro" id="IPR051212">
    <property type="entry name" value="Type-I_RE_S_subunit"/>
</dbReference>
<dbReference type="GO" id="GO:0009307">
    <property type="term" value="P:DNA restriction-modification system"/>
    <property type="evidence" value="ECO:0007669"/>
    <property type="project" value="UniProtKB-KW"/>
</dbReference>
<comment type="caution">
    <text evidence="3">The sequence shown here is derived from an EMBL/GenBank/DDBJ whole genome shotgun (WGS) entry which is preliminary data.</text>
</comment>
<keyword evidence="4" id="KW-1185">Reference proteome</keyword>
<evidence type="ECO:0000313" key="4">
    <source>
        <dbReference type="Proteomes" id="UP000589716"/>
    </source>
</evidence>
<dbReference type="InterPro" id="IPR044946">
    <property type="entry name" value="Restrct_endonuc_typeI_TRD_sf"/>
</dbReference>
<protein>
    <recommendedName>
        <fullName evidence="5">Type I restriction modification DNA specificity domain-containing protein</fullName>
    </recommendedName>
</protein>
<dbReference type="PANTHER" id="PTHR43140:SF1">
    <property type="entry name" value="TYPE I RESTRICTION ENZYME ECOKI SPECIFICITY SUBUNIT"/>
    <property type="match status" value="1"/>
</dbReference>
<dbReference type="Gene3D" id="3.90.220.20">
    <property type="entry name" value="DNA methylase specificity domains"/>
    <property type="match status" value="1"/>
</dbReference>
<dbReference type="AlphaFoldDB" id="A0A853IWY6"/>
<organism evidence="3 4">
    <name type="scientific">Ottowia beijingensis</name>
    <dbReference type="NCBI Taxonomy" id="1207057"/>
    <lineage>
        <taxon>Bacteria</taxon>
        <taxon>Pseudomonadati</taxon>
        <taxon>Pseudomonadota</taxon>
        <taxon>Betaproteobacteria</taxon>
        <taxon>Burkholderiales</taxon>
        <taxon>Comamonadaceae</taxon>
        <taxon>Ottowia</taxon>
    </lineage>
</organism>
<name>A0A853IWY6_9BURK</name>
<dbReference type="Proteomes" id="UP000589716">
    <property type="component" value="Unassembled WGS sequence"/>
</dbReference>
<evidence type="ECO:0000313" key="3">
    <source>
        <dbReference type="EMBL" id="NZA01890.1"/>
    </source>
</evidence>
<dbReference type="GO" id="GO:0003677">
    <property type="term" value="F:DNA binding"/>
    <property type="evidence" value="ECO:0007669"/>
    <property type="project" value="UniProtKB-KW"/>
</dbReference>
<keyword evidence="1" id="KW-0680">Restriction system</keyword>
<dbReference type="RefSeq" id="WP_180550290.1">
    <property type="nucleotide sequence ID" value="NZ_JACCKX010000001.1"/>
</dbReference>
<evidence type="ECO:0000256" key="1">
    <source>
        <dbReference type="ARBA" id="ARBA00022747"/>
    </source>
</evidence>
<gene>
    <name evidence="3" type="ORF">H0I39_09205</name>
</gene>
<dbReference type="EMBL" id="JACCKX010000001">
    <property type="protein sequence ID" value="NZA01890.1"/>
    <property type="molecule type" value="Genomic_DNA"/>
</dbReference>
<sequence length="129" mass="14254">MTAVVPPECEGGNCASVMLIRKGHFDSDWLCYLMNSKVVRYQVEVVQYGAAQEQFNISHAVEFKALVPPLAEQQAIAQYLRTEVDRIERLADMAGEAVLLLQERRSALISAAVTGQIDVRGHVLAREGP</sequence>
<evidence type="ECO:0000256" key="2">
    <source>
        <dbReference type="ARBA" id="ARBA00023125"/>
    </source>
</evidence>
<reference evidence="3 4" key="1">
    <citation type="submission" date="2020-07" db="EMBL/GenBank/DDBJ databases">
        <authorList>
            <person name="Maaloum M."/>
        </authorList>
    </citation>
    <scope>NUCLEOTIDE SEQUENCE [LARGE SCALE GENOMIC DNA]</scope>
    <source>
        <strain evidence="3 4">GCS-AN-3</strain>
    </source>
</reference>
<evidence type="ECO:0008006" key="5">
    <source>
        <dbReference type="Google" id="ProtNLM"/>
    </source>
</evidence>
<proteinExistence type="predicted"/>
<keyword evidence="2" id="KW-0238">DNA-binding</keyword>
<dbReference type="PANTHER" id="PTHR43140">
    <property type="entry name" value="TYPE-1 RESTRICTION ENZYME ECOKI SPECIFICITY PROTEIN"/>
    <property type="match status" value="1"/>
</dbReference>
<dbReference type="SUPFAM" id="SSF116734">
    <property type="entry name" value="DNA methylase specificity domain"/>
    <property type="match status" value="1"/>
</dbReference>